<dbReference type="Proteomes" id="UP001630127">
    <property type="component" value="Unassembled WGS sequence"/>
</dbReference>
<name>A0ABD2YAD2_9GENT</name>
<dbReference type="PANTHER" id="PTHR31286:SF167">
    <property type="entry name" value="OS09G0268800 PROTEIN"/>
    <property type="match status" value="1"/>
</dbReference>
<proteinExistence type="predicted"/>
<dbReference type="PANTHER" id="PTHR31286">
    <property type="entry name" value="GLYCINE-RICH CELL WALL STRUCTURAL PROTEIN 1.8-LIKE"/>
    <property type="match status" value="1"/>
</dbReference>
<dbReference type="InterPro" id="IPR025836">
    <property type="entry name" value="Zn_knuckle_CX2CX4HX4C"/>
</dbReference>
<dbReference type="EMBL" id="JBJUIK010000014">
    <property type="protein sequence ID" value="KAL3504419.1"/>
    <property type="molecule type" value="Genomic_DNA"/>
</dbReference>
<gene>
    <name evidence="2" type="ORF">ACH5RR_034260</name>
</gene>
<dbReference type="AlphaFoldDB" id="A0ABD2YAD2"/>
<dbReference type="InterPro" id="IPR040256">
    <property type="entry name" value="At4g02000-like"/>
</dbReference>
<comment type="caution">
    <text evidence="2">The sequence shown here is derived from an EMBL/GenBank/DDBJ whole genome shotgun (WGS) entry which is preliminary data.</text>
</comment>
<reference evidence="2 3" key="1">
    <citation type="submission" date="2024-11" db="EMBL/GenBank/DDBJ databases">
        <title>A near-complete genome assembly of Cinchona calisaya.</title>
        <authorList>
            <person name="Lian D.C."/>
            <person name="Zhao X.W."/>
            <person name="Wei L."/>
        </authorList>
    </citation>
    <scope>NUCLEOTIDE SEQUENCE [LARGE SCALE GENOMIC DNA]</scope>
    <source>
        <tissue evidence="2">Nenye</tissue>
    </source>
</reference>
<evidence type="ECO:0000313" key="3">
    <source>
        <dbReference type="Proteomes" id="UP001630127"/>
    </source>
</evidence>
<dbReference type="Pfam" id="PF14392">
    <property type="entry name" value="zf-CCHC_4"/>
    <property type="match status" value="1"/>
</dbReference>
<organism evidence="2 3">
    <name type="scientific">Cinchona calisaya</name>
    <dbReference type="NCBI Taxonomy" id="153742"/>
    <lineage>
        <taxon>Eukaryota</taxon>
        <taxon>Viridiplantae</taxon>
        <taxon>Streptophyta</taxon>
        <taxon>Embryophyta</taxon>
        <taxon>Tracheophyta</taxon>
        <taxon>Spermatophyta</taxon>
        <taxon>Magnoliopsida</taxon>
        <taxon>eudicotyledons</taxon>
        <taxon>Gunneridae</taxon>
        <taxon>Pentapetalae</taxon>
        <taxon>asterids</taxon>
        <taxon>lamiids</taxon>
        <taxon>Gentianales</taxon>
        <taxon>Rubiaceae</taxon>
        <taxon>Cinchonoideae</taxon>
        <taxon>Cinchoneae</taxon>
        <taxon>Cinchona</taxon>
    </lineage>
</organism>
<sequence length="327" mass="36615">MAEELERRWSSLMITEQEFESVIISGPEMAKVDVYGRGKRCLLGNILSPRPVNTTAMVTVICNSWNLPREEGGIVLFQFTNLSINVLYKGLYGHLIAIICMNKDTAKVLANKIGKFVKIEVDKDGLCWGEYMRVRVSLDLSRPLRHLICIKSEREMCDAFIKYERLPMTYYFCGIIGHGERECEKKVVASVEDNRDLYYNPWLRLESHAGYPLKKTFNGRRGGATSVEKMKANVGISPNELELQVESDGIAESEAKDMDKISSSFEKKCDTDLENLSSKSNLNGVNLGCSISRVQGKEEGLSSEIGKGISNLSNNLMNIDCVKLGSD</sequence>
<keyword evidence="3" id="KW-1185">Reference proteome</keyword>
<accession>A0ABD2YAD2</accession>
<evidence type="ECO:0000313" key="2">
    <source>
        <dbReference type="EMBL" id="KAL3504419.1"/>
    </source>
</evidence>
<feature type="domain" description="Zinc knuckle CX2CX4HX4C" evidence="1">
    <location>
        <begin position="139"/>
        <end position="185"/>
    </location>
</feature>
<evidence type="ECO:0000259" key="1">
    <source>
        <dbReference type="Pfam" id="PF14392"/>
    </source>
</evidence>
<protein>
    <recommendedName>
        <fullName evidence="1">Zinc knuckle CX2CX4HX4C domain-containing protein</fullName>
    </recommendedName>
</protein>